<dbReference type="SUPFAM" id="SSF64167">
    <property type="entry name" value="SurE-like"/>
    <property type="match status" value="1"/>
</dbReference>
<evidence type="ECO:0000256" key="8">
    <source>
        <dbReference type="ARBA" id="ARBA00022801"/>
    </source>
</evidence>
<evidence type="ECO:0000256" key="9">
    <source>
        <dbReference type="HAMAP-Rule" id="MF_00060"/>
    </source>
</evidence>
<dbReference type="NCBIfam" id="NF001489">
    <property type="entry name" value="PRK00346.1-3"/>
    <property type="match status" value="1"/>
</dbReference>
<dbReference type="GO" id="GO:0008253">
    <property type="term" value="F:5'-nucleotidase activity"/>
    <property type="evidence" value="ECO:0007669"/>
    <property type="project" value="UniProtKB-UniRule"/>
</dbReference>
<comment type="similarity">
    <text evidence="4 9">Belongs to the SurE nucleotidase family.</text>
</comment>
<feature type="binding site" evidence="9">
    <location>
        <position position="28"/>
    </location>
    <ligand>
        <name>a divalent metal cation</name>
        <dbReference type="ChEBI" id="CHEBI:60240"/>
    </ligand>
</feature>
<dbReference type="KEGG" id="pdio:PDMSB3_1944"/>
<dbReference type="InterPro" id="IPR036523">
    <property type="entry name" value="SurE-like_sf"/>
</dbReference>
<dbReference type="Proteomes" id="UP000325811">
    <property type="component" value="Chromosome I"/>
</dbReference>
<dbReference type="FunFam" id="3.40.1210.10:FF:000001">
    <property type="entry name" value="5'/3'-nucleotidase SurE"/>
    <property type="match status" value="1"/>
</dbReference>
<dbReference type="NCBIfam" id="NF001490">
    <property type="entry name" value="PRK00346.1-4"/>
    <property type="match status" value="1"/>
</dbReference>
<dbReference type="GO" id="GO:0000166">
    <property type="term" value="F:nucleotide binding"/>
    <property type="evidence" value="ECO:0007669"/>
    <property type="project" value="UniProtKB-KW"/>
</dbReference>
<dbReference type="Gene3D" id="3.40.1210.10">
    <property type="entry name" value="Survival protein SurE-like phosphatase/nucleotidase"/>
    <property type="match status" value="1"/>
</dbReference>
<keyword evidence="6 9" id="KW-0479">Metal-binding</keyword>
<dbReference type="InterPro" id="IPR030048">
    <property type="entry name" value="SurE"/>
</dbReference>
<evidence type="ECO:0000259" key="10">
    <source>
        <dbReference type="Pfam" id="PF01975"/>
    </source>
</evidence>
<dbReference type="GO" id="GO:0046872">
    <property type="term" value="F:metal ion binding"/>
    <property type="evidence" value="ECO:0007669"/>
    <property type="project" value="UniProtKB-UniRule"/>
</dbReference>
<comment type="cofactor">
    <cofactor evidence="9">
        <name>a divalent metal cation</name>
        <dbReference type="ChEBI" id="CHEBI:60240"/>
    </cofactor>
    <text evidence="9">Binds 1 divalent metal cation per subunit.</text>
</comment>
<evidence type="ECO:0000256" key="7">
    <source>
        <dbReference type="ARBA" id="ARBA00022741"/>
    </source>
</evidence>
<feature type="binding site" evidence="9">
    <location>
        <position position="27"/>
    </location>
    <ligand>
        <name>a divalent metal cation</name>
        <dbReference type="ChEBI" id="CHEBI:60240"/>
    </ligand>
</feature>
<organism evidence="11 12">
    <name type="scientific">Paraburkholderia dioscoreae</name>
    <dbReference type="NCBI Taxonomy" id="2604047"/>
    <lineage>
        <taxon>Bacteria</taxon>
        <taxon>Pseudomonadati</taxon>
        <taxon>Pseudomonadota</taxon>
        <taxon>Betaproteobacteria</taxon>
        <taxon>Burkholderiales</taxon>
        <taxon>Burkholderiaceae</taxon>
        <taxon>Paraburkholderia</taxon>
    </lineage>
</organism>
<comment type="cofactor">
    <cofactor evidence="2">
        <name>Mg(2+)</name>
        <dbReference type="ChEBI" id="CHEBI:18420"/>
    </cofactor>
</comment>
<dbReference type="GO" id="GO:0008254">
    <property type="term" value="F:3'-nucleotidase activity"/>
    <property type="evidence" value="ECO:0007669"/>
    <property type="project" value="TreeGrafter"/>
</dbReference>
<proteinExistence type="inferred from homology"/>
<dbReference type="PANTHER" id="PTHR30457:SF12">
    <property type="entry name" value="5'_3'-NUCLEOTIDASE SURE"/>
    <property type="match status" value="1"/>
</dbReference>
<gene>
    <name evidence="9 11" type="primary">surE</name>
    <name evidence="11" type="ORF">PDMSB3_1944</name>
</gene>
<evidence type="ECO:0000256" key="4">
    <source>
        <dbReference type="ARBA" id="ARBA00011062"/>
    </source>
</evidence>
<dbReference type="EMBL" id="LR699553">
    <property type="protein sequence ID" value="VVD28400.1"/>
    <property type="molecule type" value="Genomic_DNA"/>
</dbReference>
<feature type="binding site" evidence="9">
    <location>
        <position position="58"/>
    </location>
    <ligand>
        <name>a divalent metal cation</name>
        <dbReference type="ChEBI" id="CHEBI:60240"/>
    </ligand>
</feature>
<evidence type="ECO:0000256" key="6">
    <source>
        <dbReference type="ARBA" id="ARBA00022723"/>
    </source>
</evidence>
<evidence type="ECO:0000256" key="1">
    <source>
        <dbReference type="ARBA" id="ARBA00000815"/>
    </source>
</evidence>
<comment type="catalytic activity">
    <reaction evidence="1 9">
        <text>a ribonucleoside 5'-phosphate + H2O = a ribonucleoside + phosphate</text>
        <dbReference type="Rhea" id="RHEA:12484"/>
        <dbReference type="ChEBI" id="CHEBI:15377"/>
        <dbReference type="ChEBI" id="CHEBI:18254"/>
        <dbReference type="ChEBI" id="CHEBI:43474"/>
        <dbReference type="ChEBI" id="CHEBI:58043"/>
        <dbReference type="EC" id="3.1.3.5"/>
    </reaction>
</comment>
<comment type="function">
    <text evidence="9">Nucleotidase that shows phosphatase activity on nucleoside 5'-monophosphates.</text>
</comment>
<keyword evidence="8 9" id="KW-0378">Hydrolase</keyword>
<sequence length="271" mass="29003">MGTAGSLVRASSFLGYNRRMRILLSNDDGYLAPGLAALYEALKPIADVTVMAPEQNCSGASNSLTLSRPLSVLRSANGFYYVNGTPTDSVHIALTGMLDHRPDLVVSGINNGQNMGEDTLYSGTVAAATEGIMFGVPAIAFSLVDKDWVHLEDAVRVAAEIVAHYLEQPLPGHPLLNVNIPNLPYDQLGDWQITRLGKRHPSQPVIRQTNPRGEPIYWIGPAGSARDASEGTDFHAVANGHVSITPLQLDLTHTQMLPAARDWARAGSGAS</sequence>
<comment type="subcellular location">
    <subcellularLocation>
        <location evidence="3 9">Cytoplasm</location>
    </subcellularLocation>
</comment>
<dbReference type="GO" id="GO:0005737">
    <property type="term" value="C:cytoplasm"/>
    <property type="evidence" value="ECO:0007669"/>
    <property type="project" value="UniProtKB-SubCell"/>
</dbReference>
<keyword evidence="7 9" id="KW-0547">Nucleotide-binding</keyword>
<evidence type="ECO:0000256" key="2">
    <source>
        <dbReference type="ARBA" id="ARBA00001946"/>
    </source>
</evidence>
<dbReference type="HAMAP" id="MF_00060">
    <property type="entry name" value="SurE"/>
    <property type="match status" value="1"/>
</dbReference>
<dbReference type="NCBIfam" id="TIGR00087">
    <property type="entry name" value="surE"/>
    <property type="match status" value="1"/>
</dbReference>
<dbReference type="EC" id="3.1.3.5" evidence="9"/>
<evidence type="ECO:0000313" key="12">
    <source>
        <dbReference type="Proteomes" id="UP000325811"/>
    </source>
</evidence>
<dbReference type="GO" id="GO:0004309">
    <property type="term" value="F:exopolyphosphatase activity"/>
    <property type="evidence" value="ECO:0007669"/>
    <property type="project" value="TreeGrafter"/>
</dbReference>
<dbReference type="InterPro" id="IPR002828">
    <property type="entry name" value="SurE-like_Pase/nucleotidase"/>
</dbReference>
<keyword evidence="5 9" id="KW-0963">Cytoplasm</keyword>
<feature type="binding site" evidence="9">
    <location>
        <position position="110"/>
    </location>
    <ligand>
        <name>a divalent metal cation</name>
        <dbReference type="ChEBI" id="CHEBI:60240"/>
    </ligand>
</feature>
<evidence type="ECO:0000313" key="11">
    <source>
        <dbReference type="EMBL" id="VVD28400.1"/>
    </source>
</evidence>
<name>A0A5Q4ZFK6_9BURK</name>
<dbReference type="AlphaFoldDB" id="A0A5Q4ZFK6"/>
<protein>
    <recommendedName>
        <fullName evidence="9">5'-nucleotidase SurE</fullName>
        <ecNumber evidence="9">3.1.3.5</ecNumber>
    </recommendedName>
    <alternativeName>
        <fullName evidence="9">Nucleoside 5'-monophosphate phosphohydrolase</fullName>
    </alternativeName>
</protein>
<evidence type="ECO:0000256" key="5">
    <source>
        <dbReference type="ARBA" id="ARBA00022490"/>
    </source>
</evidence>
<dbReference type="Pfam" id="PF01975">
    <property type="entry name" value="SurE"/>
    <property type="match status" value="1"/>
</dbReference>
<feature type="domain" description="Survival protein SurE-like phosphatase/nucleotidase" evidence="10">
    <location>
        <begin position="22"/>
        <end position="201"/>
    </location>
</feature>
<dbReference type="PANTHER" id="PTHR30457">
    <property type="entry name" value="5'-NUCLEOTIDASE SURE"/>
    <property type="match status" value="1"/>
</dbReference>
<accession>A0A5Q4ZFK6</accession>
<reference evidence="11 12" key="1">
    <citation type="submission" date="2019-08" db="EMBL/GenBank/DDBJ databases">
        <authorList>
            <person name="Herpell B J."/>
        </authorList>
    </citation>
    <scope>NUCLEOTIDE SEQUENCE [LARGE SCALE GENOMIC DNA]</scope>
    <source>
        <strain evidence="12">Msb3</strain>
    </source>
</reference>
<keyword evidence="12" id="KW-1185">Reference proteome</keyword>
<evidence type="ECO:0000256" key="3">
    <source>
        <dbReference type="ARBA" id="ARBA00004496"/>
    </source>
</evidence>